<proteinExistence type="predicted"/>
<keyword evidence="2" id="KW-1185">Reference proteome</keyword>
<sequence length="41" mass="4820">MSPTTIAGKSVRSLIQIRLRWRVSQSRAFEDSYFDVGKYRI</sequence>
<dbReference type="InParanoid" id="H0EG91"/>
<comment type="caution">
    <text evidence="1">The sequence shown here is derived from an EMBL/GenBank/DDBJ whole genome shotgun (WGS) entry which is preliminary data.</text>
</comment>
<evidence type="ECO:0000313" key="1">
    <source>
        <dbReference type="EMBL" id="EHL02426.1"/>
    </source>
</evidence>
<dbReference type="Proteomes" id="UP000005446">
    <property type="component" value="Unassembled WGS sequence"/>
</dbReference>
<reference evidence="1 2" key="1">
    <citation type="journal article" date="2012" name="Eukaryot. Cell">
        <title>Genome sequence of the fungus Glarea lozoyensis: the first genome sequence of a species from the Helotiaceae family.</title>
        <authorList>
            <person name="Youssar L."/>
            <person name="Gruening B.A."/>
            <person name="Erxleben A."/>
            <person name="Guenther S."/>
            <person name="Huettel W."/>
        </authorList>
    </citation>
    <scope>NUCLEOTIDE SEQUENCE [LARGE SCALE GENOMIC DNA]</scope>
    <source>
        <strain evidence="2">ATCC 74030 / MF5533</strain>
    </source>
</reference>
<dbReference type="HOGENOM" id="CLU_3279608_0_0_1"/>
<organism evidence="1 2">
    <name type="scientific">Glarea lozoyensis (strain ATCC 74030 / MF5533)</name>
    <dbReference type="NCBI Taxonomy" id="1104152"/>
    <lineage>
        <taxon>Eukaryota</taxon>
        <taxon>Fungi</taxon>
        <taxon>Dikarya</taxon>
        <taxon>Ascomycota</taxon>
        <taxon>Pezizomycotina</taxon>
        <taxon>Leotiomycetes</taxon>
        <taxon>Helotiales</taxon>
        <taxon>Helotiaceae</taxon>
        <taxon>Glarea</taxon>
    </lineage>
</organism>
<name>H0EG91_GLAL7</name>
<evidence type="ECO:0000313" key="2">
    <source>
        <dbReference type="Proteomes" id="UP000005446"/>
    </source>
</evidence>
<gene>
    <name evidence="1" type="ORF">M7I_1501</name>
</gene>
<accession>H0EG91</accession>
<dbReference type="AlphaFoldDB" id="H0EG91"/>
<protein>
    <submittedName>
        <fullName evidence="1">Uncharacterized protein</fullName>
    </submittedName>
</protein>
<dbReference type="EMBL" id="AGUE01000023">
    <property type="protein sequence ID" value="EHL02426.1"/>
    <property type="molecule type" value="Genomic_DNA"/>
</dbReference>